<dbReference type="PANTHER" id="PTHR43075:SF1">
    <property type="entry name" value="FORMATE LYASE ACTIVATING ENZYME, PUTATIVE (AFU_ORTHOLOGUE AFUA_2G15630)-RELATED"/>
    <property type="match status" value="1"/>
</dbReference>
<dbReference type="PANTHER" id="PTHR43075">
    <property type="entry name" value="FORMATE LYASE ACTIVATING ENZYME, PUTATIVE (AFU_ORTHOLOGUE AFUA_2G15630)-RELATED"/>
    <property type="match status" value="1"/>
</dbReference>
<dbReference type="InterPro" id="IPR040085">
    <property type="entry name" value="MJ0674-like"/>
</dbReference>
<proteinExistence type="predicted"/>
<comment type="caution">
    <text evidence="1">The sequence shown here is derived from an EMBL/GenBank/DDBJ whole genome shotgun (WGS) entry which is preliminary data.</text>
</comment>
<dbReference type="EMBL" id="BARV01012629">
    <property type="protein sequence ID" value="GAI05972.1"/>
    <property type="molecule type" value="Genomic_DNA"/>
</dbReference>
<sequence length="97" mass="11913">MAKRYGELIIRVLILPGHNECCTKPILEWIAENLGQWTRVNLMFQYRPEWRARERTELRQRLSRREIQEAVETRIISLFRTLIYGVQLEHRYIKMHF</sequence>
<gene>
    <name evidence="1" type="ORF">S06H3_23288</name>
</gene>
<reference evidence="1" key="1">
    <citation type="journal article" date="2014" name="Front. Microbiol.">
        <title>High frequency of phylogenetically diverse reductive dehalogenase-homologous genes in deep subseafloor sedimentary metagenomes.</title>
        <authorList>
            <person name="Kawai M."/>
            <person name="Futagami T."/>
            <person name="Toyoda A."/>
            <person name="Takaki Y."/>
            <person name="Nishi S."/>
            <person name="Hori S."/>
            <person name="Arai W."/>
            <person name="Tsubouchi T."/>
            <person name="Morono Y."/>
            <person name="Uchiyama I."/>
            <person name="Ito T."/>
            <person name="Fujiyama A."/>
            <person name="Inagaki F."/>
            <person name="Takami H."/>
        </authorList>
    </citation>
    <scope>NUCLEOTIDE SEQUENCE</scope>
    <source>
        <strain evidence="1">Expedition CK06-06</strain>
    </source>
</reference>
<evidence type="ECO:0008006" key="2">
    <source>
        <dbReference type="Google" id="ProtNLM"/>
    </source>
</evidence>
<name>X1KG25_9ZZZZ</name>
<protein>
    <recommendedName>
        <fullName evidence="2">Radical SAM core domain-containing protein</fullName>
    </recommendedName>
</protein>
<organism evidence="1">
    <name type="scientific">marine sediment metagenome</name>
    <dbReference type="NCBI Taxonomy" id="412755"/>
    <lineage>
        <taxon>unclassified sequences</taxon>
        <taxon>metagenomes</taxon>
        <taxon>ecological metagenomes</taxon>
    </lineage>
</organism>
<evidence type="ECO:0000313" key="1">
    <source>
        <dbReference type="EMBL" id="GAI05972.1"/>
    </source>
</evidence>
<accession>X1KG25</accession>
<dbReference type="AlphaFoldDB" id="X1KG25"/>